<dbReference type="AlphaFoldDB" id="A0A511N2Y3"/>
<proteinExistence type="predicted"/>
<keyword evidence="2" id="KW-1185">Reference proteome</keyword>
<dbReference type="OrthoDB" id="4201577at2"/>
<sequence>MPWLSATTILPMAGYPAAHARAAEAISFAETCIEAYTRAKWGAVVADSIILIQDARSYFLLLPLDVQTVTSVSPIASTYTTTLKGCELWKKDSGGYIGLWDAGTYQIEITRGYTTIPQDVIKAASLLAGYYLSLSDPEKSRYDSLSIGDWSSGRMSGSDLPVPEAQAILRRYRTRVGATC</sequence>
<protein>
    <submittedName>
        <fullName evidence="1">Uncharacterized protein</fullName>
    </submittedName>
</protein>
<evidence type="ECO:0000313" key="2">
    <source>
        <dbReference type="Proteomes" id="UP000321306"/>
    </source>
</evidence>
<dbReference type="RefSeq" id="WP_146885284.1">
    <property type="nucleotide sequence ID" value="NZ_BJXB01000012.1"/>
</dbReference>
<gene>
    <name evidence="1" type="ORF">DC3_28450</name>
</gene>
<accession>A0A511N2Y3</accession>
<organism evidence="1 2">
    <name type="scientific">Deinococcus cellulosilyticus (strain DSM 18568 / NBRC 106333 / KACC 11606 / 5516J-15)</name>
    <dbReference type="NCBI Taxonomy" id="1223518"/>
    <lineage>
        <taxon>Bacteria</taxon>
        <taxon>Thermotogati</taxon>
        <taxon>Deinococcota</taxon>
        <taxon>Deinococci</taxon>
        <taxon>Deinococcales</taxon>
        <taxon>Deinococcaceae</taxon>
        <taxon>Deinococcus</taxon>
    </lineage>
</organism>
<comment type="caution">
    <text evidence="1">The sequence shown here is derived from an EMBL/GenBank/DDBJ whole genome shotgun (WGS) entry which is preliminary data.</text>
</comment>
<evidence type="ECO:0000313" key="1">
    <source>
        <dbReference type="EMBL" id="GEM47210.1"/>
    </source>
</evidence>
<dbReference type="Proteomes" id="UP000321306">
    <property type="component" value="Unassembled WGS sequence"/>
</dbReference>
<reference evidence="1 2" key="1">
    <citation type="submission" date="2019-07" db="EMBL/GenBank/DDBJ databases">
        <title>Whole genome shotgun sequence of Deinococcus cellulosilyticus NBRC 106333.</title>
        <authorList>
            <person name="Hosoyama A."/>
            <person name="Uohara A."/>
            <person name="Ohji S."/>
            <person name="Ichikawa N."/>
        </authorList>
    </citation>
    <scope>NUCLEOTIDE SEQUENCE [LARGE SCALE GENOMIC DNA]</scope>
    <source>
        <strain evidence="1 2">NBRC 106333</strain>
    </source>
</reference>
<dbReference type="EMBL" id="BJXB01000012">
    <property type="protein sequence ID" value="GEM47210.1"/>
    <property type="molecule type" value="Genomic_DNA"/>
</dbReference>
<name>A0A511N2Y3_DEIC1</name>